<keyword evidence="6 11" id="KW-1133">Transmembrane helix</keyword>
<dbReference type="HOGENOM" id="CLU_015114_1_1_1"/>
<feature type="transmembrane region" description="Helical" evidence="11">
    <location>
        <begin position="60"/>
        <end position="78"/>
    </location>
</feature>
<evidence type="ECO:0000256" key="7">
    <source>
        <dbReference type="ARBA" id="ARBA00023136"/>
    </source>
</evidence>
<feature type="transmembrane region" description="Helical" evidence="11">
    <location>
        <begin position="98"/>
        <end position="120"/>
    </location>
</feature>
<keyword evidence="5" id="KW-0862">Zinc</keyword>
<evidence type="ECO:0000256" key="8">
    <source>
        <dbReference type="ARBA" id="ARBA00040593"/>
    </source>
</evidence>
<dbReference type="Pfam" id="PF02535">
    <property type="entry name" value="Zip"/>
    <property type="match status" value="1"/>
</dbReference>
<dbReference type="InterPro" id="IPR003689">
    <property type="entry name" value="ZIP"/>
</dbReference>
<dbReference type="Proteomes" id="UP000019132">
    <property type="component" value="Unassembled WGS sequence"/>
</dbReference>
<feature type="transmembrane region" description="Helical" evidence="11">
    <location>
        <begin position="179"/>
        <end position="204"/>
    </location>
</feature>
<dbReference type="OMA" id="MIFVVIE"/>
<evidence type="ECO:0000256" key="11">
    <source>
        <dbReference type="SAM" id="Phobius"/>
    </source>
</evidence>
<dbReference type="InParanoid" id="K3WZX8"/>
<dbReference type="PANTHER" id="PTHR11040">
    <property type="entry name" value="ZINC/IRON TRANSPORTER"/>
    <property type="match status" value="1"/>
</dbReference>
<keyword evidence="7 11" id="KW-0472">Membrane</keyword>
<organism evidence="12 13">
    <name type="scientific">Globisporangium ultimum (strain ATCC 200006 / CBS 805.95 / DAOM BR144)</name>
    <name type="common">Pythium ultimum</name>
    <dbReference type="NCBI Taxonomy" id="431595"/>
    <lineage>
        <taxon>Eukaryota</taxon>
        <taxon>Sar</taxon>
        <taxon>Stramenopiles</taxon>
        <taxon>Oomycota</taxon>
        <taxon>Peronosporomycetes</taxon>
        <taxon>Pythiales</taxon>
        <taxon>Pythiaceae</taxon>
        <taxon>Globisporangium</taxon>
    </lineage>
</organism>
<evidence type="ECO:0000256" key="1">
    <source>
        <dbReference type="ARBA" id="ARBA00004651"/>
    </source>
</evidence>
<feature type="transmembrane region" description="Helical" evidence="11">
    <location>
        <begin position="25"/>
        <end position="48"/>
    </location>
</feature>
<keyword evidence="3" id="KW-1003">Cell membrane</keyword>
<reference evidence="13" key="1">
    <citation type="journal article" date="2010" name="Genome Biol.">
        <title>Genome sequence of the necrotrophic plant pathogen Pythium ultimum reveals original pathogenicity mechanisms and effector repertoire.</title>
        <authorList>
            <person name="Levesque C.A."/>
            <person name="Brouwer H."/>
            <person name="Cano L."/>
            <person name="Hamilton J.P."/>
            <person name="Holt C."/>
            <person name="Huitema E."/>
            <person name="Raffaele S."/>
            <person name="Robideau G.P."/>
            <person name="Thines M."/>
            <person name="Win J."/>
            <person name="Zerillo M.M."/>
            <person name="Beakes G.W."/>
            <person name="Boore J.L."/>
            <person name="Busam D."/>
            <person name="Dumas B."/>
            <person name="Ferriera S."/>
            <person name="Fuerstenberg S.I."/>
            <person name="Gachon C.M."/>
            <person name="Gaulin E."/>
            <person name="Govers F."/>
            <person name="Grenville-Briggs L."/>
            <person name="Horner N."/>
            <person name="Hostetler J."/>
            <person name="Jiang R.H."/>
            <person name="Johnson J."/>
            <person name="Krajaejun T."/>
            <person name="Lin H."/>
            <person name="Meijer H.J."/>
            <person name="Moore B."/>
            <person name="Morris P."/>
            <person name="Phuntmart V."/>
            <person name="Puiu D."/>
            <person name="Shetty J."/>
            <person name="Stajich J.E."/>
            <person name="Tripathy S."/>
            <person name="Wawra S."/>
            <person name="van West P."/>
            <person name="Whitty B.R."/>
            <person name="Coutinho P.M."/>
            <person name="Henrissat B."/>
            <person name="Martin F."/>
            <person name="Thomas P.D."/>
            <person name="Tyler B.M."/>
            <person name="De Vries R.P."/>
            <person name="Kamoun S."/>
            <person name="Yandell M."/>
            <person name="Tisserat N."/>
            <person name="Buell C.R."/>
        </authorList>
    </citation>
    <scope>NUCLEOTIDE SEQUENCE</scope>
    <source>
        <strain evidence="13">DAOM:BR144</strain>
    </source>
</reference>
<feature type="transmembrane region" description="Helical" evidence="11">
    <location>
        <begin position="247"/>
        <end position="269"/>
    </location>
</feature>
<evidence type="ECO:0000256" key="5">
    <source>
        <dbReference type="ARBA" id="ARBA00022833"/>
    </source>
</evidence>
<comment type="subcellular location">
    <subcellularLocation>
        <location evidence="1">Cell membrane</location>
        <topology evidence="1">Multi-pass membrane protein</topology>
    </subcellularLocation>
</comment>
<evidence type="ECO:0000313" key="12">
    <source>
        <dbReference type="EnsemblProtists" id="PYU1_T010527"/>
    </source>
</evidence>
<reference evidence="13" key="2">
    <citation type="submission" date="2010-04" db="EMBL/GenBank/DDBJ databases">
        <authorList>
            <person name="Buell R."/>
            <person name="Hamilton J."/>
            <person name="Hostetler J."/>
        </authorList>
    </citation>
    <scope>NUCLEOTIDE SEQUENCE [LARGE SCALE GENOMIC DNA]</scope>
    <source>
        <strain evidence="13">DAOM:BR144</strain>
    </source>
</reference>
<proteinExistence type="inferred from homology"/>
<dbReference type="PANTHER" id="PTHR11040:SF211">
    <property type="entry name" value="ZINC TRANSPORTER ZIP11"/>
    <property type="match status" value="1"/>
</dbReference>
<dbReference type="eggNOG" id="KOG2474">
    <property type="taxonomic scope" value="Eukaryota"/>
</dbReference>
<dbReference type="GO" id="GO:0005385">
    <property type="term" value="F:zinc ion transmembrane transporter activity"/>
    <property type="evidence" value="ECO:0007669"/>
    <property type="project" value="TreeGrafter"/>
</dbReference>
<keyword evidence="13" id="KW-1185">Reference proteome</keyword>
<feature type="transmembrane region" description="Helical" evidence="11">
    <location>
        <begin position="307"/>
        <end position="326"/>
    </location>
</feature>
<dbReference type="GO" id="GO:0005886">
    <property type="term" value="C:plasma membrane"/>
    <property type="evidence" value="ECO:0007669"/>
    <property type="project" value="UniProtKB-SubCell"/>
</dbReference>
<evidence type="ECO:0000256" key="10">
    <source>
        <dbReference type="ARBA" id="ARBA00042973"/>
    </source>
</evidence>
<evidence type="ECO:0000313" key="13">
    <source>
        <dbReference type="Proteomes" id="UP000019132"/>
    </source>
</evidence>
<dbReference type="VEuPathDB" id="FungiDB:PYU1_G010505"/>
<reference evidence="12" key="3">
    <citation type="submission" date="2015-02" db="UniProtKB">
        <authorList>
            <consortium name="EnsemblProtists"/>
        </authorList>
    </citation>
    <scope>IDENTIFICATION</scope>
    <source>
        <strain evidence="12">DAOM BR144</strain>
    </source>
</reference>
<evidence type="ECO:0000256" key="9">
    <source>
        <dbReference type="ARBA" id="ARBA00042540"/>
    </source>
</evidence>
<keyword evidence="4 11" id="KW-0812">Transmembrane</keyword>
<evidence type="ECO:0000256" key="4">
    <source>
        <dbReference type="ARBA" id="ARBA00022692"/>
    </source>
</evidence>
<dbReference type="AlphaFoldDB" id="K3WZX8"/>
<accession>K3WZX8</accession>
<dbReference type="EnsemblProtists" id="PYU1_T010527">
    <property type="protein sequence ID" value="PYU1_T010527"/>
    <property type="gene ID" value="PYU1_G010505"/>
</dbReference>
<comment type="similarity">
    <text evidence="2">Belongs to the ZIP transporter (TC 2.A.5) family.</text>
</comment>
<evidence type="ECO:0000256" key="6">
    <source>
        <dbReference type="ARBA" id="ARBA00022989"/>
    </source>
</evidence>
<protein>
    <recommendedName>
        <fullName evidence="8">Zinc transporter ZIP11</fullName>
    </recommendedName>
    <alternativeName>
        <fullName evidence="9">Solute carrier family 39 member 11</fullName>
    </alternativeName>
    <alternativeName>
        <fullName evidence="10">Zrt- and Irt-like protein 11</fullName>
    </alternativeName>
</protein>
<dbReference type="EMBL" id="GL376596">
    <property type="status" value="NOT_ANNOTATED_CDS"/>
    <property type="molecule type" value="Genomic_DNA"/>
</dbReference>
<feature type="transmembrane region" description="Helical" evidence="11">
    <location>
        <begin position="275"/>
        <end position="295"/>
    </location>
</feature>
<name>K3WZX8_GLOUD</name>
<sequence length="327" mass="34384">MILIPLTESNSKSEEETMIPDQHPVVQALLGTLVTWGLTAAGSAMVFFLDVDDKKKSQKILDWMLGFAGGVMIAASYWSLLAPAIEIAEESGVYGRWAFIPAAVGFGLGAAALFATESVLPMIENMFGRPQDLSKKNDDLYNSKVQYGEHSGQSTGPDPMASYGVHAGAGGKQNSFRRVLLLVIAITLHNLPEGMAVGVGFGSIGHSPSATFSNAVSLAIGIGLQNFPEGLAVSMPLRREGMSAWKAFMWGQLSGLVEPFGGIIGAGAVLYVQPILPYALAFAAGAMIFVVVDDLIPEANQSGNQKLATSGVIVGFIVMMAMDVALG</sequence>
<evidence type="ECO:0000256" key="2">
    <source>
        <dbReference type="ARBA" id="ARBA00006939"/>
    </source>
</evidence>
<evidence type="ECO:0000256" key="3">
    <source>
        <dbReference type="ARBA" id="ARBA00022475"/>
    </source>
</evidence>